<dbReference type="EMBL" id="NOVD01000010">
    <property type="protein sequence ID" value="PCK26163.1"/>
    <property type="molecule type" value="Genomic_DNA"/>
</dbReference>
<dbReference type="PANTHER" id="PTHR33371">
    <property type="entry name" value="INTERMEMBRANE PHOSPHOLIPID TRANSPORT SYSTEM BINDING PROTEIN MLAD-RELATED"/>
    <property type="match status" value="1"/>
</dbReference>
<reference evidence="3 4" key="1">
    <citation type="submission" date="2017-07" db="EMBL/GenBank/DDBJ databases">
        <title>Draft sequence of Rhodococcus enclensis 23b-28.</title>
        <authorList>
            <person name="Besaury L."/>
            <person name="Sancelme M."/>
            <person name="Amato P."/>
            <person name="Lallement A."/>
            <person name="Delort A.-M."/>
        </authorList>
    </citation>
    <scope>NUCLEOTIDE SEQUENCE [LARGE SCALE GENOMIC DNA]</scope>
    <source>
        <strain evidence="3 4">23b-28</strain>
    </source>
</reference>
<protein>
    <submittedName>
        <fullName evidence="3">MCE family protein</fullName>
    </submittedName>
    <submittedName>
        <fullName evidence="2">MlaD family protein</fullName>
    </submittedName>
</protein>
<dbReference type="NCBIfam" id="TIGR00996">
    <property type="entry name" value="Mtu_fam_mce"/>
    <property type="match status" value="1"/>
</dbReference>
<dbReference type="InterPro" id="IPR003399">
    <property type="entry name" value="Mce/MlaD"/>
</dbReference>
<dbReference type="AlphaFoldDB" id="A0A069JBW2"/>
<dbReference type="Pfam" id="PF02470">
    <property type="entry name" value="MlaD"/>
    <property type="match status" value="1"/>
</dbReference>
<evidence type="ECO:0000313" key="3">
    <source>
        <dbReference type="EMBL" id="PCK26163.1"/>
    </source>
</evidence>
<dbReference type="Proteomes" id="UP001217325">
    <property type="component" value="Unassembled WGS sequence"/>
</dbReference>
<name>A0A069JBW2_RHOSG</name>
<dbReference type="EMBL" id="JARDXE010000001">
    <property type="protein sequence ID" value="MDE8643479.1"/>
    <property type="molecule type" value="Genomic_DNA"/>
</dbReference>
<dbReference type="Proteomes" id="UP000230886">
    <property type="component" value="Unassembled WGS sequence"/>
</dbReference>
<accession>A0A069JBW2</accession>
<dbReference type="RefSeq" id="WP_042923604.1">
    <property type="nucleotide sequence ID" value="NZ_AP026691.1"/>
</dbReference>
<sequence>MKNRTVYFEIAAFLLIAVVSTTYVLRQVGAGDPFTGTFSVIVELENAAGIAPGSEVAYRGVTVGDVESVEVDSAQDLVVMTLSIAADKQIPNDSHVAISQDTAVPVLKVQLSSQTDGGPYLVEGSVVPTERTSIPVALGTVIANFNAAADTVDPADLRTLSHELGEGLNGLGPDLQALVDNFDVLARTVQSDQPRVNTLVENSRSLFTANEENVDALPEVALTLRQLTDQVRNSDPQLRTLLDRSPSVLDNQILPLIEQSREPFSLLLANSLVSTQIVTARMPAVDALLVVVPKGFEKFGSIVKDGRAQLDLITALGPVCIYDTPRRSVQDTSPTTLDKNQHCADQSGRIQNRGSQNVPTGTGTIDGVAEYDPALGTVAAGDGTSIRLGLNGGQNTVLGDNSFAALLVQGTQ</sequence>
<evidence type="ECO:0000313" key="4">
    <source>
        <dbReference type="Proteomes" id="UP000230886"/>
    </source>
</evidence>
<comment type="caution">
    <text evidence="3">The sequence shown here is derived from an EMBL/GenBank/DDBJ whole genome shotgun (WGS) entry which is preliminary data.</text>
</comment>
<dbReference type="InterPro" id="IPR005693">
    <property type="entry name" value="Mce"/>
</dbReference>
<evidence type="ECO:0000313" key="2">
    <source>
        <dbReference type="EMBL" id="MDE8643479.1"/>
    </source>
</evidence>
<dbReference type="GO" id="GO:0005576">
    <property type="term" value="C:extracellular region"/>
    <property type="evidence" value="ECO:0007669"/>
    <property type="project" value="TreeGrafter"/>
</dbReference>
<accession>A0A1C4F002</accession>
<dbReference type="InterPro" id="IPR052336">
    <property type="entry name" value="MlaD_Phospholipid_Transporter"/>
</dbReference>
<gene>
    <name evidence="3" type="ORF">CHR55_16300</name>
    <name evidence="2" type="ORF">PXH69_00875</name>
</gene>
<dbReference type="PANTHER" id="PTHR33371:SF16">
    <property type="entry name" value="MCE-FAMILY PROTEIN MCE3F"/>
    <property type="match status" value="1"/>
</dbReference>
<proteinExistence type="predicted"/>
<reference evidence="2" key="2">
    <citation type="submission" date="2023-02" db="EMBL/GenBank/DDBJ databases">
        <title>A novel hydrolase synthesized by Rhodococcus erythropolis HQ is responsible for the detoxification of Zearalenone.</title>
        <authorList>
            <person name="Hu J."/>
            <person name="Xu J."/>
        </authorList>
    </citation>
    <scope>NUCLEOTIDE SEQUENCE</scope>
    <source>
        <strain evidence="2">HQ</strain>
    </source>
</reference>
<evidence type="ECO:0000259" key="1">
    <source>
        <dbReference type="Pfam" id="PF02470"/>
    </source>
</evidence>
<feature type="domain" description="Mce/MlaD" evidence="1">
    <location>
        <begin position="39"/>
        <end position="105"/>
    </location>
</feature>
<organism evidence="3 4">
    <name type="scientific">Rhodococcus qingshengii</name>
    <dbReference type="NCBI Taxonomy" id="334542"/>
    <lineage>
        <taxon>Bacteria</taxon>
        <taxon>Bacillati</taxon>
        <taxon>Actinomycetota</taxon>
        <taxon>Actinomycetes</taxon>
        <taxon>Mycobacteriales</taxon>
        <taxon>Nocardiaceae</taxon>
        <taxon>Rhodococcus</taxon>
        <taxon>Rhodococcus erythropolis group</taxon>
    </lineage>
</organism>
<dbReference type="KEGG" id="rqi:C1M55_03735"/>